<feature type="compositionally biased region" description="Low complexity" evidence="1">
    <location>
        <begin position="204"/>
        <end position="223"/>
    </location>
</feature>
<dbReference type="SMART" id="SM00530">
    <property type="entry name" value="HTH_XRE"/>
    <property type="match status" value="1"/>
</dbReference>
<dbReference type="PANTHER" id="PTHR34475">
    <property type="match status" value="1"/>
</dbReference>
<dbReference type="EMBL" id="MAQE01000001">
    <property type="protein sequence ID" value="OBY54125.1"/>
    <property type="molecule type" value="Genomic_DNA"/>
</dbReference>
<feature type="domain" description="HTH cro/C1-type" evidence="3">
    <location>
        <begin position="22"/>
        <end position="84"/>
    </location>
</feature>
<dbReference type="GO" id="GO:0003677">
    <property type="term" value="F:DNA binding"/>
    <property type="evidence" value="ECO:0007669"/>
    <property type="project" value="InterPro"/>
</dbReference>
<evidence type="ECO:0000256" key="2">
    <source>
        <dbReference type="SAM" id="Phobius"/>
    </source>
</evidence>
<dbReference type="Pfam" id="PF13413">
    <property type="entry name" value="HTH_25"/>
    <property type="match status" value="1"/>
</dbReference>
<organism evidence="4 5">
    <name type="scientific">Aggregatibacter aphrophilus</name>
    <name type="common">Haemophilus aphrophilus</name>
    <dbReference type="NCBI Taxonomy" id="732"/>
    <lineage>
        <taxon>Bacteria</taxon>
        <taxon>Pseudomonadati</taxon>
        <taxon>Pseudomonadota</taxon>
        <taxon>Gammaproteobacteria</taxon>
        <taxon>Pasteurellales</taxon>
        <taxon>Pasteurellaceae</taxon>
        <taxon>Aggregatibacter</taxon>
    </lineage>
</organism>
<name>A0AAP7H1P3_AGGAP</name>
<evidence type="ECO:0000313" key="4">
    <source>
        <dbReference type="EMBL" id="OBY54125.1"/>
    </source>
</evidence>
<proteinExistence type="predicted"/>
<dbReference type="RefSeq" id="WP_065294679.1">
    <property type="nucleotide sequence ID" value="NZ_CAUUMV010000001.1"/>
</dbReference>
<dbReference type="SUPFAM" id="SSF47413">
    <property type="entry name" value="lambda repressor-like DNA-binding domains"/>
    <property type="match status" value="1"/>
</dbReference>
<protein>
    <recommendedName>
        <fullName evidence="3">HTH cro/C1-type domain-containing protein</fullName>
    </recommendedName>
</protein>
<dbReference type="AlphaFoldDB" id="A0AAP7H1P3"/>
<keyword evidence="2" id="KW-1133">Transmembrane helix</keyword>
<dbReference type="PANTHER" id="PTHR34475:SF1">
    <property type="entry name" value="CYTOSKELETON PROTEIN RODZ"/>
    <property type="match status" value="1"/>
</dbReference>
<comment type="caution">
    <text evidence="4">The sequence shown here is derived from an EMBL/GenBank/DDBJ whole genome shotgun (WGS) entry which is preliminary data.</text>
</comment>
<reference evidence="4 5" key="1">
    <citation type="submission" date="2016-06" db="EMBL/GenBank/DDBJ databases">
        <title>Simultaneous identification of Haemophilus influenzae and Haemophilus haemolyticus using TaqMan real-time PCR.</title>
        <authorList>
            <person name="Price E.P."/>
            <person name="Sarovich D.S."/>
            <person name="Harris T."/>
            <person name="Spargo J.C."/>
            <person name="Nosworthy E."/>
            <person name="Beissbarth J."/>
            <person name="Smith-Vaughan H."/>
        </authorList>
    </citation>
    <scope>NUCLEOTIDE SEQUENCE [LARGE SCALE GENOMIC DNA]</scope>
    <source>
        <strain evidence="4 5">ATCC 7901</strain>
    </source>
</reference>
<sequence length="357" mass="39520">MNTQTTSQEPQTNTRETTLGDKFRQAREALNLTVEQVSKEISLRPAVLRSIENNQFISDSIPSTFMRGYVRSYAKFLKIPDSDWVNTINFGHMQKNDLGKNARATRSVNQYSSHNNWVGYLSVIVVLIVVGMTGMWWWESHQQSNVERDILVNAYTNSVAETTTAKQTNNEVAVPPQSTKIENTLTDTAPKGTNIEIETKRLVEPQTVSSTTPSTPESTAVVTQPSEPVQGSSSSNVLQSEMNKISGNEQLSMTQTETQVAAAEQQSAVANSNVSTADASKDNLHIEVIGNCWISVKDKNRKVLAQKEYKQGDVLSFNEEEPYSLIIGAPGNVRITYKGEAFPLTVDGRVAKFKLPQ</sequence>
<dbReference type="InterPro" id="IPR050400">
    <property type="entry name" value="Bact_Cytoskel_RodZ"/>
</dbReference>
<evidence type="ECO:0000256" key="1">
    <source>
        <dbReference type="SAM" id="MobiDB-lite"/>
    </source>
</evidence>
<dbReference type="InterPro" id="IPR010982">
    <property type="entry name" value="Lambda_DNA-bd_dom_sf"/>
</dbReference>
<dbReference type="Pfam" id="PF13464">
    <property type="entry name" value="RodZ_C"/>
    <property type="match status" value="1"/>
</dbReference>
<feature type="compositionally biased region" description="Polar residues" evidence="1">
    <location>
        <begin position="224"/>
        <end position="237"/>
    </location>
</feature>
<gene>
    <name evidence="4" type="ORF">BBB52_01365</name>
</gene>
<feature type="region of interest" description="Disordered" evidence="1">
    <location>
        <begin position="200"/>
        <end position="237"/>
    </location>
</feature>
<evidence type="ECO:0000259" key="3">
    <source>
        <dbReference type="SMART" id="SM00530"/>
    </source>
</evidence>
<feature type="transmembrane region" description="Helical" evidence="2">
    <location>
        <begin position="117"/>
        <end position="138"/>
    </location>
</feature>
<dbReference type="Gene3D" id="1.10.260.40">
    <property type="entry name" value="lambda repressor-like DNA-binding domains"/>
    <property type="match status" value="1"/>
</dbReference>
<accession>A0AAP7H1P3</accession>
<dbReference type="CDD" id="cd00093">
    <property type="entry name" value="HTH_XRE"/>
    <property type="match status" value="1"/>
</dbReference>
<evidence type="ECO:0000313" key="5">
    <source>
        <dbReference type="Proteomes" id="UP000092746"/>
    </source>
</evidence>
<dbReference type="InterPro" id="IPR001387">
    <property type="entry name" value="Cro/C1-type_HTH"/>
</dbReference>
<keyword evidence="2" id="KW-0812">Transmembrane</keyword>
<dbReference type="Proteomes" id="UP000092746">
    <property type="component" value="Unassembled WGS sequence"/>
</dbReference>
<keyword evidence="2" id="KW-0472">Membrane</keyword>
<dbReference type="InterPro" id="IPR025194">
    <property type="entry name" value="RodZ-like_C"/>
</dbReference>